<dbReference type="EMBL" id="NBNE01002773">
    <property type="protein sequence ID" value="OWZ09486.1"/>
    <property type="molecule type" value="Genomic_DNA"/>
</dbReference>
<comment type="caution">
    <text evidence="6">The sequence shown here is derived from an EMBL/GenBank/DDBJ whole genome shotgun (WGS) entry which is preliminary data.</text>
</comment>
<sequence>MRFSYVFLLAVATFIAVADKTSAISTSKSMVTPELSASTVEFTDGNNGKRHLRAATTVDKDEEERAVALEMAALKTSLQEAKVTNAKWIKELYEVDDVFRFFNLDQVKGSVFTHKNFKYWLSFARDYGKATEAKPEALMLSSLTRKYGDVALANMLQNRIADGSAPIFQKLQKAQFDFWIKNEMGPTYLLTHFFKETSEDSMGQLGRTILTKYRAYLAQNSPQWATTFIHH</sequence>
<evidence type="ECO:0000256" key="4">
    <source>
        <dbReference type="ARBA" id="ARBA00022729"/>
    </source>
</evidence>
<name>A0A225VVM0_9STRA</name>
<dbReference type="Pfam" id="PF16810">
    <property type="entry name" value="RXLR"/>
    <property type="match status" value="1"/>
</dbReference>
<evidence type="ECO:0000256" key="5">
    <source>
        <dbReference type="RuleBase" id="RU367124"/>
    </source>
</evidence>
<reference evidence="7" key="1">
    <citation type="submission" date="2017-03" db="EMBL/GenBank/DDBJ databases">
        <title>Phytopthora megakarya and P. palmivora, two closely related causual agents of cacao black pod achieved similar genome size and gene model numbers by different mechanisms.</title>
        <authorList>
            <person name="Ali S."/>
            <person name="Shao J."/>
            <person name="Larry D.J."/>
            <person name="Kronmiller B."/>
            <person name="Shen D."/>
            <person name="Strem M.D."/>
            <person name="Melnick R.L."/>
            <person name="Guiltinan M.J."/>
            <person name="Tyler B.M."/>
            <person name="Meinhardt L.W."/>
            <person name="Bailey B.A."/>
        </authorList>
    </citation>
    <scope>NUCLEOTIDE SEQUENCE [LARGE SCALE GENOMIC DNA]</scope>
    <source>
        <strain evidence="7">zdho120</strain>
    </source>
</reference>
<gene>
    <name evidence="6" type="ORF">PHMEG_00017806</name>
</gene>
<proteinExistence type="inferred from homology"/>
<dbReference type="AlphaFoldDB" id="A0A225VVM0"/>
<protein>
    <recommendedName>
        <fullName evidence="5">RxLR effector protein</fullName>
    </recommendedName>
</protein>
<keyword evidence="4 5" id="KW-0732">Signal</keyword>
<comment type="domain">
    <text evidence="5">The RxLR-dEER motif acts to carry the protein into the host cell cytoplasm through binding to cell surface phosphatidylinositol-3-phosphate.</text>
</comment>
<evidence type="ECO:0000256" key="1">
    <source>
        <dbReference type="ARBA" id="ARBA00004613"/>
    </source>
</evidence>
<feature type="signal peptide" evidence="5">
    <location>
        <begin position="1"/>
        <end position="23"/>
    </location>
</feature>
<evidence type="ECO:0000256" key="2">
    <source>
        <dbReference type="ARBA" id="ARBA00010400"/>
    </source>
</evidence>
<organism evidence="6 7">
    <name type="scientific">Phytophthora megakarya</name>
    <dbReference type="NCBI Taxonomy" id="4795"/>
    <lineage>
        <taxon>Eukaryota</taxon>
        <taxon>Sar</taxon>
        <taxon>Stramenopiles</taxon>
        <taxon>Oomycota</taxon>
        <taxon>Peronosporomycetes</taxon>
        <taxon>Peronosporales</taxon>
        <taxon>Peronosporaceae</taxon>
        <taxon>Phytophthora</taxon>
    </lineage>
</organism>
<comment type="function">
    <text evidence="5">Effector that suppresses plant defense responses during pathogen infection.</text>
</comment>
<evidence type="ECO:0000313" key="7">
    <source>
        <dbReference type="Proteomes" id="UP000198211"/>
    </source>
</evidence>
<feature type="chain" id="PRO_5028501534" description="RxLR effector protein" evidence="5">
    <location>
        <begin position="24"/>
        <end position="231"/>
    </location>
</feature>
<dbReference type="OrthoDB" id="94550at2759"/>
<dbReference type="Proteomes" id="UP000198211">
    <property type="component" value="Unassembled WGS sequence"/>
</dbReference>
<evidence type="ECO:0000256" key="3">
    <source>
        <dbReference type="ARBA" id="ARBA00022525"/>
    </source>
</evidence>
<keyword evidence="7" id="KW-1185">Reference proteome</keyword>
<dbReference type="GO" id="GO:0005576">
    <property type="term" value="C:extracellular region"/>
    <property type="evidence" value="ECO:0007669"/>
    <property type="project" value="UniProtKB-SubCell"/>
</dbReference>
<dbReference type="InterPro" id="IPR031825">
    <property type="entry name" value="RXLR"/>
</dbReference>
<comment type="subcellular location">
    <subcellularLocation>
        <location evidence="1 5">Secreted</location>
    </subcellularLocation>
</comment>
<keyword evidence="3 5" id="KW-0964">Secreted</keyword>
<evidence type="ECO:0000313" key="6">
    <source>
        <dbReference type="EMBL" id="OWZ09486.1"/>
    </source>
</evidence>
<accession>A0A225VVM0</accession>
<comment type="similarity">
    <text evidence="2 5">Belongs to the RxLR effector family.</text>
</comment>